<dbReference type="PANTHER" id="PTHR30461">
    <property type="entry name" value="DNA-INVERTASE FROM LAMBDOID PROPHAGE"/>
    <property type="match status" value="1"/>
</dbReference>
<dbReference type="Proteomes" id="UP000786185">
    <property type="component" value="Unassembled WGS sequence"/>
</dbReference>
<gene>
    <name evidence="4" type="ORF">ERJ77_27135</name>
</gene>
<proteinExistence type="predicted"/>
<evidence type="ECO:0000313" key="5">
    <source>
        <dbReference type="Proteomes" id="UP000786185"/>
    </source>
</evidence>
<dbReference type="GO" id="GO:0003677">
    <property type="term" value="F:DNA binding"/>
    <property type="evidence" value="ECO:0007669"/>
    <property type="project" value="UniProtKB-KW"/>
</dbReference>
<evidence type="ECO:0000259" key="3">
    <source>
        <dbReference type="PROSITE" id="PS51736"/>
    </source>
</evidence>
<dbReference type="PANTHER" id="PTHR30461:SF2">
    <property type="entry name" value="SERINE RECOMBINASE PINE-RELATED"/>
    <property type="match status" value="1"/>
</dbReference>
<dbReference type="InterPro" id="IPR050639">
    <property type="entry name" value="SSR_resolvase"/>
</dbReference>
<evidence type="ECO:0000256" key="2">
    <source>
        <dbReference type="ARBA" id="ARBA00023172"/>
    </source>
</evidence>
<keyword evidence="2" id="KW-0233">DNA recombination</keyword>
<feature type="non-terminal residue" evidence="4">
    <location>
        <position position="126"/>
    </location>
</feature>
<dbReference type="InterPro" id="IPR036162">
    <property type="entry name" value="Resolvase-like_N_sf"/>
</dbReference>
<feature type="domain" description="Resolvase/invertase-type recombinase catalytic" evidence="3">
    <location>
        <begin position="10"/>
        <end position="126"/>
    </location>
</feature>
<organism evidence="4 5">
    <name type="scientific">Vibrio anguillarum</name>
    <name type="common">Listonella anguillarum</name>
    <dbReference type="NCBI Taxonomy" id="55601"/>
    <lineage>
        <taxon>Bacteria</taxon>
        <taxon>Pseudomonadati</taxon>
        <taxon>Pseudomonadota</taxon>
        <taxon>Gammaproteobacteria</taxon>
        <taxon>Vibrionales</taxon>
        <taxon>Vibrionaceae</taxon>
        <taxon>Vibrio</taxon>
    </lineage>
</organism>
<comment type="caution">
    <text evidence="4">The sequence shown here is derived from an EMBL/GenBank/DDBJ whole genome shotgun (WGS) entry which is preliminary data.</text>
</comment>
<dbReference type="CDD" id="cd00338">
    <property type="entry name" value="Ser_Recombinase"/>
    <property type="match status" value="1"/>
</dbReference>
<sequence length="126" mass="14010">MKIHKTLAPQVYSYSRFSDMEQKKGSSLARQEDYAKKAAEQHGLELNDELVFTDLGKSAFHAIHKKAGAYGAFLKAIEKGLVAKGSYLIVESFDRLSREEAYKAQSDITRLIEADINIITAADGQL</sequence>
<protein>
    <submittedName>
        <fullName evidence="4">Recombinase family protein</fullName>
    </submittedName>
</protein>
<accession>A0AAW4BR20</accession>
<dbReference type="InterPro" id="IPR006119">
    <property type="entry name" value="Resolv_N"/>
</dbReference>
<evidence type="ECO:0000256" key="1">
    <source>
        <dbReference type="ARBA" id="ARBA00023125"/>
    </source>
</evidence>
<dbReference type="PROSITE" id="PS51736">
    <property type="entry name" value="RECOMBINASES_3"/>
    <property type="match status" value="1"/>
</dbReference>
<dbReference type="Pfam" id="PF00239">
    <property type="entry name" value="Resolvase"/>
    <property type="match status" value="1"/>
</dbReference>
<dbReference type="EMBL" id="SCLC01001674">
    <property type="protein sequence ID" value="MBF4438093.1"/>
    <property type="molecule type" value="Genomic_DNA"/>
</dbReference>
<evidence type="ECO:0000313" key="4">
    <source>
        <dbReference type="EMBL" id="MBF4438093.1"/>
    </source>
</evidence>
<dbReference type="GO" id="GO:0000150">
    <property type="term" value="F:DNA strand exchange activity"/>
    <property type="evidence" value="ECO:0007669"/>
    <property type="project" value="InterPro"/>
</dbReference>
<dbReference type="SUPFAM" id="SSF53041">
    <property type="entry name" value="Resolvase-like"/>
    <property type="match status" value="1"/>
</dbReference>
<name>A0AAW4BR20_VIBAN</name>
<keyword evidence="1" id="KW-0238">DNA-binding</keyword>
<dbReference type="AlphaFoldDB" id="A0AAW4BR20"/>
<dbReference type="SMART" id="SM00857">
    <property type="entry name" value="Resolvase"/>
    <property type="match status" value="1"/>
</dbReference>
<reference evidence="4" key="1">
    <citation type="journal article" date="2021" name="PeerJ">
        <title>Analysis of 44 Vibrio anguillarum genomes reveals high genetic diversity.</title>
        <authorList>
            <person name="Hansen M.J."/>
            <person name="Dalsgaard I."/>
        </authorList>
    </citation>
    <scope>NUCLEOTIDE SEQUENCE</scope>
    <source>
        <strain evidence="4">850617-1/1</strain>
    </source>
</reference>
<dbReference type="Gene3D" id="3.40.50.1390">
    <property type="entry name" value="Resolvase, N-terminal catalytic domain"/>
    <property type="match status" value="1"/>
</dbReference>